<accession>A0A6G9Z5V1</accession>
<evidence type="ECO:0000313" key="3">
    <source>
        <dbReference type="Proteomes" id="UP000500953"/>
    </source>
</evidence>
<dbReference type="EMBL" id="CP046173">
    <property type="protein sequence ID" value="QIS20383.1"/>
    <property type="molecule type" value="Genomic_DNA"/>
</dbReference>
<evidence type="ECO:0000256" key="1">
    <source>
        <dbReference type="SAM" id="MobiDB-lite"/>
    </source>
</evidence>
<reference evidence="2 3" key="1">
    <citation type="journal article" date="2019" name="ACS Chem. Biol.">
        <title>Identification and Mobilization of a Cryptic Antibiotic Biosynthesis Gene Locus from a Human-Pathogenic Nocardia Isolate.</title>
        <authorList>
            <person name="Herisse M."/>
            <person name="Ishida K."/>
            <person name="Porter J.L."/>
            <person name="Howden B."/>
            <person name="Hertweck C."/>
            <person name="Stinear T.P."/>
            <person name="Pidot S.J."/>
        </authorList>
    </citation>
    <scope>NUCLEOTIDE SEQUENCE [LARGE SCALE GENOMIC DNA]</scope>
    <source>
        <strain evidence="2 3">AUSMDU00012715</strain>
    </source>
</reference>
<sequence length="203" mass="22223">MKAPPSTSGAGDDDNVFRPATPGPHSVHGPYGKDIHFADFNAHAYGLVDQRGTDAAGCLRGRGDQMLSVARDHPDRVMAGVGLSEARLGVGITVSYVLRIGIGGGAVNAEERLLDYPKRTTAELRETRERLAQVRRRPWTLGISVGRCIVRSRHADRYSYLRHRRGHRWSETWRGAGGAGVRLAVSGRALAHPCQSRDALPRW</sequence>
<proteinExistence type="predicted"/>
<dbReference type="AlphaFoldDB" id="A0A6G9Z5V1"/>
<dbReference type="Proteomes" id="UP000500953">
    <property type="component" value="Chromosome"/>
</dbReference>
<evidence type="ECO:0000313" key="2">
    <source>
        <dbReference type="EMBL" id="QIS20383.1"/>
    </source>
</evidence>
<gene>
    <name evidence="2" type="ORF">F6W96_20870</name>
</gene>
<feature type="region of interest" description="Disordered" evidence="1">
    <location>
        <begin position="1"/>
        <end position="29"/>
    </location>
</feature>
<name>A0A6G9Z5V1_9NOCA</name>
<protein>
    <submittedName>
        <fullName evidence="2">Uncharacterized protein</fullName>
    </submittedName>
</protein>
<organism evidence="2 3">
    <name type="scientific">Nocardia terpenica</name>
    <dbReference type="NCBI Taxonomy" id="455432"/>
    <lineage>
        <taxon>Bacteria</taxon>
        <taxon>Bacillati</taxon>
        <taxon>Actinomycetota</taxon>
        <taxon>Actinomycetes</taxon>
        <taxon>Mycobacteriales</taxon>
        <taxon>Nocardiaceae</taxon>
        <taxon>Nocardia</taxon>
    </lineage>
</organism>